<sequence>MQRMKRLKREYENLEQNEQVSCRPTNDNMDTFRAIIMGPSETPYSGRIYEILLNIPEKYPYEPPRVNFITPIYHPNIDPTGRICMDLLNIPPKGSWTPVIGLRNILQSIMCLLMNPNPDDPLMPEIAQEFKYNRELFERKARMLEPEKNGTWGDDPGVRRLI</sequence>
<evidence type="ECO:0000313" key="2">
    <source>
        <dbReference type="Proteomes" id="UP000694925"/>
    </source>
</evidence>
<organism evidence="2 3">
    <name type="scientific">Ceratina calcarata</name>
    <dbReference type="NCBI Taxonomy" id="156304"/>
    <lineage>
        <taxon>Eukaryota</taxon>
        <taxon>Metazoa</taxon>
        <taxon>Ecdysozoa</taxon>
        <taxon>Arthropoda</taxon>
        <taxon>Hexapoda</taxon>
        <taxon>Insecta</taxon>
        <taxon>Pterygota</taxon>
        <taxon>Neoptera</taxon>
        <taxon>Endopterygota</taxon>
        <taxon>Hymenoptera</taxon>
        <taxon>Apocrita</taxon>
        <taxon>Aculeata</taxon>
        <taxon>Apoidea</taxon>
        <taxon>Anthophila</taxon>
        <taxon>Apidae</taxon>
        <taxon>Ceratina</taxon>
        <taxon>Zadontomerus</taxon>
    </lineage>
</organism>
<reference evidence="3" key="1">
    <citation type="submission" date="2025-08" db="UniProtKB">
        <authorList>
            <consortium name="RefSeq"/>
        </authorList>
    </citation>
    <scope>IDENTIFICATION</scope>
    <source>
        <tissue evidence="3">Whole body</tissue>
    </source>
</reference>
<dbReference type="InterPro" id="IPR000608">
    <property type="entry name" value="UBC"/>
</dbReference>
<dbReference type="CDD" id="cd23805">
    <property type="entry name" value="UBCc_UBE2T"/>
    <property type="match status" value="1"/>
</dbReference>
<feature type="domain" description="UBC core" evidence="1">
    <location>
        <begin position="2"/>
        <end position="150"/>
    </location>
</feature>
<evidence type="ECO:0000259" key="1">
    <source>
        <dbReference type="PROSITE" id="PS50127"/>
    </source>
</evidence>
<evidence type="ECO:0000313" key="3">
    <source>
        <dbReference type="RefSeq" id="XP_017891967.1"/>
    </source>
</evidence>
<dbReference type="PANTHER" id="PTHR24068">
    <property type="entry name" value="UBIQUITIN-CONJUGATING ENZYME E2"/>
    <property type="match status" value="1"/>
</dbReference>
<gene>
    <name evidence="3" type="primary">LOC108632133</name>
</gene>
<dbReference type="Proteomes" id="UP000694925">
    <property type="component" value="Unplaced"/>
</dbReference>
<dbReference type="SMART" id="SM00212">
    <property type="entry name" value="UBCc"/>
    <property type="match status" value="1"/>
</dbReference>
<protein>
    <submittedName>
        <fullName evidence="3">Ubiquitin-conjugating enzyme E2 T-like</fullName>
    </submittedName>
</protein>
<keyword evidence="2" id="KW-1185">Reference proteome</keyword>
<dbReference type="Pfam" id="PF00179">
    <property type="entry name" value="UQ_con"/>
    <property type="match status" value="1"/>
</dbReference>
<accession>A0AAJ7NF13</accession>
<dbReference type="RefSeq" id="XP_017891967.1">
    <property type="nucleotide sequence ID" value="XM_018036478.2"/>
</dbReference>
<dbReference type="Gene3D" id="3.10.110.10">
    <property type="entry name" value="Ubiquitin Conjugating Enzyme"/>
    <property type="match status" value="1"/>
</dbReference>
<dbReference type="SUPFAM" id="SSF54495">
    <property type="entry name" value="UBC-like"/>
    <property type="match status" value="1"/>
</dbReference>
<dbReference type="KEGG" id="ccal:108632133"/>
<dbReference type="GeneID" id="108632133"/>
<dbReference type="InterPro" id="IPR016135">
    <property type="entry name" value="UBQ-conjugating_enzyme/RWD"/>
</dbReference>
<dbReference type="PROSITE" id="PS50127">
    <property type="entry name" value="UBC_2"/>
    <property type="match status" value="1"/>
</dbReference>
<dbReference type="AlphaFoldDB" id="A0AAJ7NF13"/>
<proteinExistence type="predicted"/>
<name>A0AAJ7NF13_9HYME</name>